<keyword evidence="2" id="KW-1185">Reference proteome</keyword>
<dbReference type="AlphaFoldDB" id="A0A543DR39"/>
<sequence length="204" mass="21747">MPLLSGERGSVMGVGVSVGTRDGCASAAQVWVRRLLGRVVLGPQMQHLGHVRDVVAHRRATGASVTGVIVDVGGHRSFVTAAALGDLQRAPLVLRAFSTRPARSRRPGECLLVQDALGRPIMTGATAAPSRIGDIALRRTPSGWVVWAADTRGAVARLLGARRRLVGWDALGMRTLVAPAVGFPCRYTASEEEAIRWRGRSDCR</sequence>
<accession>A0A543DR39</accession>
<reference evidence="1 2" key="1">
    <citation type="submission" date="2019-06" db="EMBL/GenBank/DDBJ databases">
        <title>Sequencing the genomes of 1000 actinobacteria strains.</title>
        <authorList>
            <person name="Klenk H.-P."/>
        </authorList>
    </citation>
    <scope>NUCLEOTIDE SEQUENCE [LARGE SCALE GENOMIC DNA]</scope>
    <source>
        <strain evidence="1 2">DSM 45301</strain>
    </source>
</reference>
<name>A0A543DR39_9PSEU</name>
<dbReference type="EMBL" id="VFPA01000002">
    <property type="protein sequence ID" value="TQM11797.1"/>
    <property type="molecule type" value="Genomic_DNA"/>
</dbReference>
<evidence type="ECO:0008006" key="3">
    <source>
        <dbReference type="Google" id="ProtNLM"/>
    </source>
</evidence>
<proteinExistence type="predicted"/>
<gene>
    <name evidence="1" type="ORF">FB558_4369</name>
</gene>
<dbReference type="Proteomes" id="UP000315677">
    <property type="component" value="Unassembled WGS sequence"/>
</dbReference>
<evidence type="ECO:0000313" key="2">
    <source>
        <dbReference type="Proteomes" id="UP000315677"/>
    </source>
</evidence>
<organism evidence="1 2">
    <name type="scientific">Pseudonocardia kunmingensis</name>
    <dbReference type="NCBI Taxonomy" id="630975"/>
    <lineage>
        <taxon>Bacteria</taxon>
        <taxon>Bacillati</taxon>
        <taxon>Actinomycetota</taxon>
        <taxon>Actinomycetes</taxon>
        <taxon>Pseudonocardiales</taxon>
        <taxon>Pseudonocardiaceae</taxon>
        <taxon>Pseudonocardia</taxon>
    </lineage>
</organism>
<protein>
    <recommendedName>
        <fullName evidence="3">PRC-barrel domain protein</fullName>
    </recommendedName>
</protein>
<comment type="caution">
    <text evidence="1">The sequence shown here is derived from an EMBL/GenBank/DDBJ whole genome shotgun (WGS) entry which is preliminary data.</text>
</comment>
<evidence type="ECO:0000313" key="1">
    <source>
        <dbReference type="EMBL" id="TQM11797.1"/>
    </source>
</evidence>